<gene>
    <name evidence="1" type="ORF">SO694_000056108</name>
</gene>
<dbReference type="Proteomes" id="UP001363151">
    <property type="component" value="Unassembled WGS sequence"/>
</dbReference>
<proteinExistence type="predicted"/>
<protein>
    <submittedName>
        <fullName evidence="1">Uncharacterized protein</fullName>
    </submittedName>
</protein>
<keyword evidence="2" id="KW-1185">Reference proteome</keyword>
<sequence>MIDDRAMVGKIAGMFWRFLVADDPEVFDADDAPRMDDIDRFMRKRPAPRQCRREASFKFG</sequence>
<evidence type="ECO:0000313" key="2">
    <source>
        <dbReference type="Proteomes" id="UP001363151"/>
    </source>
</evidence>
<evidence type="ECO:0000313" key="1">
    <source>
        <dbReference type="EMBL" id="KAK7249989.1"/>
    </source>
</evidence>
<name>A0ABR1GAI8_AURAN</name>
<dbReference type="EMBL" id="JBBJCI010000039">
    <property type="protein sequence ID" value="KAK7249989.1"/>
    <property type="molecule type" value="Genomic_DNA"/>
</dbReference>
<comment type="caution">
    <text evidence="1">The sequence shown here is derived from an EMBL/GenBank/DDBJ whole genome shotgun (WGS) entry which is preliminary data.</text>
</comment>
<reference evidence="1 2" key="1">
    <citation type="submission" date="2024-03" db="EMBL/GenBank/DDBJ databases">
        <title>Aureococcus anophagefferens CCMP1851 and Kratosvirus quantuckense: Draft genome of a second virus-susceptible host strain in the model system.</title>
        <authorList>
            <person name="Chase E."/>
            <person name="Truchon A.R."/>
            <person name="Schepens W."/>
            <person name="Wilhelm S.W."/>
        </authorList>
    </citation>
    <scope>NUCLEOTIDE SEQUENCE [LARGE SCALE GENOMIC DNA]</scope>
    <source>
        <strain evidence="1 2">CCMP1851</strain>
    </source>
</reference>
<organism evidence="1 2">
    <name type="scientific">Aureococcus anophagefferens</name>
    <name type="common">Harmful bloom alga</name>
    <dbReference type="NCBI Taxonomy" id="44056"/>
    <lineage>
        <taxon>Eukaryota</taxon>
        <taxon>Sar</taxon>
        <taxon>Stramenopiles</taxon>
        <taxon>Ochrophyta</taxon>
        <taxon>Pelagophyceae</taxon>
        <taxon>Pelagomonadales</taxon>
        <taxon>Pelagomonadaceae</taxon>
        <taxon>Aureococcus</taxon>
    </lineage>
</organism>
<accession>A0ABR1GAI8</accession>